<evidence type="ECO:0000256" key="3">
    <source>
        <dbReference type="ARBA" id="ARBA00022989"/>
    </source>
</evidence>
<dbReference type="InterPro" id="IPR054077">
    <property type="entry name" value="TMEM181_GOLD"/>
</dbReference>
<dbReference type="Ensembl" id="ENSANAT00000024966.1">
    <property type="protein sequence ID" value="ENSANAP00000007190.1"/>
    <property type="gene ID" value="ENSANAG00000021664.1"/>
</dbReference>
<feature type="transmembrane region" description="Helical" evidence="6">
    <location>
        <begin position="365"/>
        <end position="384"/>
    </location>
</feature>
<evidence type="ECO:0000256" key="2">
    <source>
        <dbReference type="ARBA" id="ARBA00022692"/>
    </source>
</evidence>
<feature type="transmembrane region" description="Helical" evidence="6">
    <location>
        <begin position="334"/>
        <end position="353"/>
    </location>
</feature>
<dbReference type="GeneTree" id="ENSGT00390000007183"/>
<dbReference type="Pfam" id="PF06664">
    <property type="entry name" value="WLS-like_TM"/>
    <property type="match status" value="1"/>
</dbReference>
<evidence type="ECO:0000256" key="1">
    <source>
        <dbReference type="ARBA" id="ARBA00004141"/>
    </source>
</evidence>
<evidence type="ECO:0000256" key="5">
    <source>
        <dbReference type="SAM" id="MobiDB-lite"/>
    </source>
</evidence>
<sequence>MGAAPSHIQAPSAGSQHARCGSLSAPGPLPARPLPTSPAPAPPPRSRPARRSRIPGARRREGALAATQRAERRGQGLGGMDAEYPAFEPPLCSELKHLCRRLQEAYRELKEDLTPFKDDRYYRLAPMRLYTLSKRHFVLVFVVFFICFGLTVFVGIRGKVWFFLSECFALCDGRGLKPIQILSNPLSTYNQQLWLTCVVELDQSKETSIKTSFPMTVKVDGVAQDGTTMYIHNKVHNRTRTLTCAGKCAEIIVAHLGYLNYTQYTVRVGFEHLKLPIKGMNFTWKTYDPAFSRLEIWFRFVFVVLTFIVTCLFAHSLRKFSMRDWGIEQKWMSVLLPLLLLYNDPFFPLSFLVNSWLPGMLDDLFQSMFLCALLLFWLCVYHGIRVQGERKCLTFYLPKFFIVGLLWLASVTLGIWQTVNELHDPMYQYRVDTGNFQGMKVFFMVVAAVYVLYLLFLIVRACSELRHMPYVDLRLKFLTALTFVVLVISIVILYLRFGAQVLQDNFVAELSTHYQNYILLTGAPPAEFLSFYGLLNFYLYTLAFVYSPSKNALYESQLKDNPAFSMLNDSDDDVIYGSDYEEMPLQNGQAIRAKYKEESDSD</sequence>
<dbReference type="PANTHER" id="PTHR31918:SF1">
    <property type="entry name" value="TRANSMEMBRANE PROTEIN 181"/>
    <property type="match status" value="1"/>
</dbReference>
<reference evidence="9" key="1">
    <citation type="submission" date="2025-08" db="UniProtKB">
        <authorList>
            <consortium name="Ensembl"/>
        </authorList>
    </citation>
    <scope>IDENTIFICATION</scope>
</reference>
<name>A0A2K5CES4_AOTNA</name>
<dbReference type="STRING" id="37293.ENSANAP00000007190"/>
<feature type="compositionally biased region" description="Basic residues" evidence="5">
    <location>
        <begin position="47"/>
        <end position="57"/>
    </location>
</feature>
<feature type="transmembrane region" description="Helical" evidence="6">
    <location>
        <begin position="396"/>
        <end position="419"/>
    </location>
</feature>
<evidence type="ECO:0000259" key="8">
    <source>
        <dbReference type="Pfam" id="PF21885"/>
    </source>
</evidence>
<dbReference type="Proteomes" id="UP000233020">
    <property type="component" value="Unplaced"/>
</dbReference>
<feature type="domain" description="Wntless-like transmembrane" evidence="7">
    <location>
        <begin position="289"/>
        <end position="550"/>
    </location>
</feature>
<dbReference type="InterPro" id="IPR047843">
    <property type="entry name" value="WLS-like_TM"/>
</dbReference>
<feature type="transmembrane region" description="Helical" evidence="6">
    <location>
        <begin position="137"/>
        <end position="156"/>
    </location>
</feature>
<accession>A0A2K5CES4</accession>
<feature type="transmembrane region" description="Helical" evidence="6">
    <location>
        <begin position="475"/>
        <end position="497"/>
    </location>
</feature>
<feature type="domain" description="TMEM181 GOLD" evidence="8">
    <location>
        <begin position="177"/>
        <end position="287"/>
    </location>
</feature>
<feature type="region of interest" description="Disordered" evidence="5">
    <location>
        <begin position="1"/>
        <end position="78"/>
    </location>
</feature>
<evidence type="ECO:0000313" key="10">
    <source>
        <dbReference type="Proteomes" id="UP000233020"/>
    </source>
</evidence>
<evidence type="ECO:0000256" key="4">
    <source>
        <dbReference type="ARBA" id="ARBA00023136"/>
    </source>
</evidence>
<feature type="transmembrane region" description="Helical" evidence="6">
    <location>
        <begin position="439"/>
        <end position="463"/>
    </location>
</feature>
<reference evidence="9" key="2">
    <citation type="submission" date="2025-09" db="UniProtKB">
        <authorList>
            <consortium name="Ensembl"/>
        </authorList>
    </citation>
    <scope>IDENTIFICATION</scope>
</reference>
<protein>
    <submittedName>
        <fullName evidence="9">Transmembrane protein 181</fullName>
    </submittedName>
</protein>
<keyword evidence="4 6" id="KW-0472">Membrane</keyword>
<dbReference type="GO" id="GO:0015643">
    <property type="term" value="F:toxic substance binding"/>
    <property type="evidence" value="ECO:0007669"/>
    <property type="project" value="Ensembl"/>
</dbReference>
<keyword evidence="2 6" id="KW-0812">Transmembrane</keyword>
<proteinExistence type="predicted"/>
<dbReference type="AlphaFoldDB" id="A0A2K5CES4"/>
<keyword evidence="10" id="KW-1185">Reference proteome</keyword>
<evidence type="ECO:0000256" key="6">
    <source>
        <dbReference type="SAM" id="Phobius"/>
    </source>
</evidence>
<gene>
    <name evidence="9" type="primary">TMEM181</name>
</gene>
<feature type="transmembrane region" description="Helical" evidence="6">
    <location>
        <begin position="296"/>
        <end position="314"/>
    </location>
</feature>
<organism evidence="9 10">
    <name type="scientific">Aotus nancymaae</name>
    <name type="common">Ma's night monkey</name>
    <dbReference type="NCBI Taxonomy" id="37293"/>
    <lineage>
        <taxon>Eukaryota</taxon>
        <taxon>Metazoa</taxon>
        <taxon>Chordata</taxon>
        <taxon>Craniata</taxon>
        <taxon>Vertebrata</taxon>
        <taxon>Euteleostomi</taxon>
        <taxon>Mammalia</taxon>
        <taxon>Eutheria</taxon>
        <taxon>Euarchontoglires</taxon>
        <taxon>Primates</taxon>
        <taxon>Haplorrhini</taxon>
        <taxon>Platyrrhini</taxon>
        <taxon>Aotidae</taxon>
        <taxon>Aotus</taxon>
    </lineage>
</organism>
<dbReference type="PANTHER" id="PTHR31918">
    <property type="entry name" value="TRANSMEMBRANE PROTEIN 181"/>
    <property type="match status" value="1"/>
</dbReference>
<dbReference type="Pfam" id="PF21885">
    <property type="entry name" value="TMEM181_GOLD"/>
    <property type="match status" value="1"/>
</dbReference>
<keyword evidence="3 6" id="KW-1133">Transmembrane helix</keyword>
<evidence type="ECO:0000259" key="7">
    <source>
        <dbReference type="Pfam" id="PF06664"/>
    </source>
</evidence>
<dbReference type="GO" id="GO:0016020">
    <property type="term" value="C:membrane"/>
    <property type="evidence" value="ECO:0007669"/>
    <property type="project" value="UniProtKB-SubCell"/>
</dbReference>
<dbReference type="InterPro" id="IPR040416">
    <property type="entry name" value="TMEM181"/>
</dbReference>
<evidence type="ECO:0000313" key="9">
    <source>
        <dbReference type="Ensembl" id="ENSANAP00000007190.1"/>
    </source>
</evidence>
<comment type="subcellular location">
    <subcellularLocation>
        <location evidence="1">Membrane</location>
        <topology evidence="1">Multi-pass membrane protein</topology>
    </subcellularLocation>
</comment>
<feature type="compositionally biased region" description="Pro residues" evidence="5">
    <location>
        <begin position="27"/>
        <end position="46"/>
    </location>
</feature>